<reference evidence="2" key="1">
    <citation type="journal article" date="2020" name="Cell Host Microbe">
        <title>Functional and Genomic Variation between Human-Derived Isolates of Lachnospiraceae Reveals Inter- and Intra-Species Diversity.</title>
        <authorList>
            <person name="Sorbara M.T."/>
            <person name="Littmann E.R."/>
            <person name="Fontana E."/>
            <person name="Moody T.U."/>
            <person name="Kohout C.E."/>
            <person name="Gjonbalaj M."/>
            <person name="Eaton V."/>
            <person name="Seok R."/>
            <person name="Leiner I.M."/>
            <person name="Pamer E.G."/>
        </authorList>
    </citation>
    <scope>NUCLEOTIDE SEQUENCE</scope>
    <source>
        <strain evidence="2">MSK.22.53</strain>
    </source>
</reference>
<name>A0AAJ3F702_MEDGN</name>
<gene>
    <name evidence="2" type="ORF">G4958_06590</name>
    <name evidence="1" type="ORF">O4N78_01885</name>
</gene>
<dbReference type="EMBL" id="JAPZEG010000001">
    <property type="protein sequence ID" value="MDE1202338.1"/>
    <property type="molecule type" value="Genomic_DNA"/>
</dbReference>
<dbReference type="Proteomes" id="UP001149331">
    <property type="component" value="Unassembled WGS sequence"/>
</dbReference>
<dbReference type="EMBL" id="JAAIRM010000008">
    <property type="protein sequence ID" value="NSI19016.1"/>
    <property type="molecule type" value="Genomic_DNA"/>
</dbReference>
<evidence type="ECO:0000313" key="1">
    <source>
        <dbReference type="EMBL" id="MDE1202338.1"/>
    </source>
</evidence>
<organism evidence="2 3">
    <name type="scientific">Mediterraneibacter gnavus</name>
    <name type="common">Ruminococcus gnavus</name>
    <dbReference type="NCBI Taxonomy" id="33038"/>
    <lineage>
        <taxon>Bacteria</taxon>
        <taxon>Bacillati</taxon>
        <taxon>Bacillota</taxon>
        <taxon>Clostridia</taxon>
        <taxon>Lachnospirales</taxon>
        <taxon>Lachnospiraceae</taxon>
        <taxon>Mediterraneibacter</taxon>
    </lineage>
</organism>
<dbReference type="AlphaFoldDB" id="A0AAJ3F702"/>
<accession>A0AAJ3F702</accession>
<reference evidence="1" key="3">
    <citation type="submission" date="2022-12" db="EMBL/GenBank/DDBJ databases">
        <title>Genome of R. gnavus strain RSHDN_120.</title>
        <authorList>
            <person name="Abdugheni R."/>
        </authorList>
    </citation>
    <scope>NUCLEOTIDE SEQUENCE</scope>
    <source>
        <strain evidence="1">RSHDN_120</strain>
    </source>
</reference>
<evidence type="ECO:0000313" key="2">
    <source>
        <dbReference type="EMBL" id="NSI19016.1"/>
    </source>
</evidence>
<evidence type="ECO:0000313" key="3">
    <source>
        <dbReference type="Proteomes" id="UP001296643"/>
    </source>
</evidence>
<protein>
    <submittedName>
        <fullName evidence="2">Uncharacterized protein</fullName>
    </submittedName>
</protein>
<dbReference type="RefSeq" id="WP_118315590.1">
    <property type="nucleotide sequence ID" value="NZ_JAAIRM010000008.1"/>
</dbReference>
<comment type="caution">
    <text evidence="2">The sequence shown here is derived from an EMBL/GenBank/DDBJ whole genome shotgun (WGS) entry which is preliminary data.</text>
</comment>
<sequence>MSNREEAKQIIDKLPEYKIEKILLFLKGVEFDDEMEDDVFCENMAQRYLNDDSPDKHDTITIEEFAKQEGIVL</sequence>
<proteinExistence type="predicted"/>
<reference evidence="2" key="2">
    <citation type="submission" date="2020-02" db="EMBL/GenBank/DDBJ databases">
        <authorList>
            <person name="Littmann E."/>
            <person name="Sorbara M."/>
        </authorList>
    </citation>
    <scope>NUCLEOTIDE SEQUENCE</scope>
    <source>
        <strain evidence="2">MSK.22.53</strain>
    </source>
</reference>
<dbReference type="Proteomes" id="UP001296643">
    <property type="component" value="Unassembled WGS sequence"/>
</dbReference>